<feature type="modified residue" description="4-aspartylphosphate" evidence="1">
    <location>
        <position position="55"/>
    </location>
</feature>
<dbReference type="PROSITE" id="PS50930">
    <property type="entry name" value="HTH_LYTTR"/>
    <property type="match status" value="1"/>
</dbReference>
<reference evidence="4 5" key="1">
    <citation type="submission" date="2018-11" db="EMBL/GenBank/DDBJ databases">
        <title>Phylogenetic determinants of toxin gene distribution in genomes of Brevibacillus laterosporus.</title>
        <authorList>
            <person name="Glare T.R."/>
            <person name="Durrant A."/>
            <person name="Berry C."/>
            <person name="Palma L."/>
            <person name="Ormskirk M."/>
            <person name="Cox M.O."/>
        </authorList>
    </citation>
    <scope>NUCLEOTIDE SEQUENCE [LARGE SCALE GENOMIC DNA]</scope>
    <source>
        <strain evidence="4 5">1821L</strain>
    </source>
</reference>
<name>A0A518V883_BRELA</name>
<dbReference type="InterPro" id="IPR011006">
    <property type="entry name" value="CheY-like_superfamily"/>
</dbReference>
<evidence type="ECO:0000313" key="4">
    <source>
        <dbReference type="EMBL" id="QDX93217.1"/>
    </source>
</evidence>
<dbReference type="PANTHER" id="PTHR37299">
    <property type="entry name" value="TRANSCRIPTIONAL REGULATOR-RELATED"/>
    <property type="match status" value="1"/>
</dbReference>
<evidence type="ECO:0000256" key="1">
    <source>
        <dbReference type="PROSITE-ProRule" id="PRU00169"/>
    </source>
</evidence>
<keyword evidence="1" id="KW-0597">Phosphoprotein</keyword>
<dbReference type="EMBL" id="CP033464">
    <property type="protein sequence ID" value="QDX93217.1"/>
    <property type="molecule type" value="Genomic_DNA"/>
</dbReference>
<dbReference type="InterPro" id="IPR001789">
    <property type="entry name" value="Sig_transdc_resp-reg_receiver"/>
</dbReference>
<dbReference type="PANTHER" id="PTHR37299:SF1">
    <property type="entry name" value="STAGE 0 SPORULATION PROTEIN A HOMOLOG"/>
    <property type="match status" value="1"/>
</dbReference>
<dbReference type="InterPro" id="IPR007492">
    <property type="entry name" value="LytTR_DNA-bd_dom"/>
</dbReference>
<dbReference type="PROSITE" id="PS50110">
    <property type="entry name" value="RESPONSE_REGULATORY"/>
    <property type="match status" value="1"/>
</dbReference>
<dbReference type="OrthoDB" id="9809318at2"/>
<proteinExistence type="predicted"/>
<dbReference type="AlphaFoldDB" id="A0A518V883"/>
<dbReference type="SMART" id="SM00850">
    <property type="entry name" value="LytTR"/>
    <property type="match status" value="1"/>
</dbReference>
<dbReference type="CDD" id="cd17532">
    <property type="entry name" value="REC_LytTR_AlgR-like"/>
    <property type="match status" value="1"/>
</dbReference>
<protein>
    <submittedName>
        <fullName evidence="4">DNA-binding response regulator</fullName>
    </submittedName>
</protein>
<dbReference type="InterPro" id="IPR046947">
    <property type="entry name" value="LytR-like"/>
</dbReference>
<feature type="domain" description="HTH LytTR-type" evidence="3">
    <location>
        <begin position="156"/>
        <end position="262"/>
    </location>
</feature>
<accession>A0A518V883</accession>
<organism evidence="4 5">
    <name type="scientific">Brevibacillus laterosporus</name>
    <name type="common">Bacillus laterosporus</name>
    <dbReference type="NCBI Taxonomy" id="1465"/>
    <lineage>
        <taxon>Bacteria</taxon>
        <taxon>Bacillati</taxon>
        <taxon>Bacillota</taxon>
        <taxon>Bacilli</taxon>
        <taxon>Bacillales</taxon>
        <taxon>Paenibacillaceae</taxon>
        <taxon>Brevibacillus</taxon>
    </lineage>
</organism>
<dbReference type="SUPFAM" id="SSF52172">
    <property type="entry name" value="CheY-like"/>
    <property type="match status" value="1"/>
</dbReference>
<dbReference type="Pfam" id="PF00072">
    <property type="entry name" value="Response_reg"/>
    <property type="match status" value="1"/>
</dbReference>
<sequence>MKIRIMIAEDERLAREELHYLLSHSDDIELLPSASNGAELLELVEVHSPDVVFLDIHMPEMMGIQVARMLKSRKNAPLFVFSTAHEDYAVEAFRLHAVDYLLKPYDHIRLQETLHRIRERLSEKTVPLLNLSASLEASVSYPSPKQKNSPPTISKLLVEENQRMYVIDPETIMYAVREERSLLLYTATNTYTSKMTLQQLEGKLQAHAFFRIHRSYLVNLHFVLEVIPWFNGTYNLVIKNQQRTQLPVSRSSAREFLKLFHS</sequence>
<feature type="domain" description="Response regulatory" evidence="2">
    <location>
        <begin position="4"/>
        <end position="118"/>
    </location>
</feature>
<evidence type="ECO:0000259" key="2">
    <source>
        <dbReference type="PROSITE" id="PS50110"/>
    </source>
</evidence>
<dbReference type="Gene3D" id="2.40.50.40">
    <property type="match status" value="1"/>
</dbReference>
<dbReference type="SMART" id="SM00448">
    <property type="entry name" value="REC"/>
    <property type="match status" value="1"/>
</dbReference>
<evidence type="ECO:0000259" key="3">
    <source>
        <dbReference type="PROSITE" id="PS50930"/>
    </source>
</evidence>
<evidence type="ECO:0000313" key="5">
    <source>
        <dbReference type="Proteomes" id="UP000319432"/>
    </source>
</evidence>
<dbReference type="Gene3D" id="2.20.25.10">
    <property type="match status" value="1"/>
</dbReference>
<dbReference type="Gene3D" id="3.40.50.2300">
    <property type="match status" value="1"/>
</dbReference>
<keyword evidence="5" id="KW-1185">Reference proteome</keyword>
<dbReference type="Proteomes" id="UP000319432">
    <property type="component" value="Chromosome"/>
</dbReference>
<dbReference type="GO" id="GO:0000156">
    <property type="term" value="F:phosphorelay response regulator activity"/>
    <property type="evidence" value="ECO:0007669"/>
    <property type="project" value="InterPro"/>
</dbReference>
<keyword evidence="4" id="KW-0238">DNA-binding</keyword>
<dbReference type="Pfam" id="PF04397">
    <property type="entry name" value="LytTR"/>
    <property type="match status" value="1"/>
</dbReference>
<dbReference type="GO" id="GO:0003677">
    <property type="term" value="F:DNA binding"/>
    <property type="evidence" value="ECO:0007669"/>
    <property type="project" value="UniProtKB-KW"/>
</dbReference>
<gene>
    <name evidence="4" type="ORF">EEL30_13450</name>
</gene>